<gene>
    <name evidence="2" type="ORF">HMPREF9333_00736</name>
</gene>
<comment type="caution">
    <text evidence="2">The sequence shown here is derived from an EMBL/GenBank/DDBJ whole genome shotgun (WGS) entry which is preliminary data.</text>
</comment>
<dbReference type="PANTHER" id="PTHR43575:SF1">
    <property type="entry name" value="PROTEIN ABCI7, CHLOROPLASTIC"/>
    <property type="match status" value="1"/>
</dbReference>
<dbReference type="OrthoDB" id="9803529at2"/>
<dbReference type="SUPFAM" id="SSF101960">
    <property type="entry name" value="Stabilizer of iron transporter SufD"/>
    <property type="match status" value="1"/>
</dbReference>
<evidence type="ECO:0000313" key="2">
    <source>
        <dbReference type="EMBL" id="EHI56206.1"/>
    </source>
</evidence>
<dbReference type="Proteomes" id="UP000003011">
    <property type="component" value="Unassembled WGS sequence"/>
</dbReference>
<dbReference type="GO" id="GO:0016226">
    <property type="term" value="P:iron-sulfur cluster assembly"/>
    <property type="evidence" value="ECO:0007669"/>
    <property type="project" value="InterPro"/>
</dbReference>
<protein>
    <recommendedName>
        <fullName evidence="1">SUF system FeS cluster assembly SufBD core domain-containing protein</fullName>
    </recommendedName>
</protein>
<feature type="domain" description="SUF system FeS cluster assembly SufBD core" evidence="1">
    <location>
        <begin position="108"/>
        <end position="323"/>
    </location>
</feature>
<dbReference type="HOGENOM" id="CLU_026231_2_1_9"/>
<organism evidence="2 3">
    <name type="scientific">Johnsonella ignava ATCC 51276</name>
    <dbReference type="NCBI Taxonomy" id="679200"/>
    <lineage>
        <taxon>Bacteria</taxon>
        <taxon>Bacillati</taxon>
        <taxon>Bacillota</taxon>
        <taxon>Clostridia</taxon>
        <taxon>Lachnospirales</taxon>
        <taxon>Lachnospiraceae</taxon>
        <taxon>Johnsonella</taxon>
    </lineage>
</organism>
<dbReference type="AlphaFoldDB" id="G5GGP6"/>
<accession>G5GGP6</accession>
<name>G5GGP6_9FIRM</name>
<dbReference type="Pfam" id="PF01458">
    <property type="entry name" value="SUFBD_core"/>
    <property type="match status" value="1"/>
</dbReference>
<dbReference type="InterPro" id="IPR000825">
    <property type="entry name" value="SUF_FeS_clus_asmbl_SufBD_core"/>
</dbReference>
<dbReference type="PANTHER" id="PTHR43575">
    <property type="entry name" value="PROTEIN ABCI7, CHLOROPLASTIC"/>
    <property type="match status" value="1"/>
</dbReference>
<dbReference type="InterPro" id="IPR037284">
    <property type="entry name" value="SUF_FeS_clus_asmbl_SufBD_sf"/>
</dbReference>
<dbReference type="eggNOG" id="COG0719">
    <property type="taxonomic scope" value="Bacteria"/>
</dbReference>
<evidence type="ECO:0000313" key="3">
    <source>
        <dbReference type="Proteomes" id="UP000003011"/>
    </source>
</evidence>
<dbReference type="InterPro" id="IPR055346">
    <property type="entry name" value="Fe-S_cluster_assembly_SufBD"/>
</dbReference>
<dbReference type="RefSeq" id="WP_005539922.1">
    <property type="nucleotide sequence ID" value="NZ_JH378830.1"/>
</dbReference>
<keyword evidence="3" id="KW-1185">Reference proteome</keyword>
<dbReference type="EMBL" id="ACZL01000012">
    <property type="protein sequence ID" value="EHI56206.1"/>
    <property type="molecule type" value="Genomic_DNA"/>
</dbReference>
<proteinExistence type="predicted"/>
<evidence type="ECO:0000259" key="1">
    <source>
        <dbReference type="Pfam" id="PF01458"/>
    </source>
</evidence>
<sequence>MDMIINKMPSPTWNWLKVNQSSLNADILSESAVSFSKPESVLYESVQNSELSEISTGLGEDFSKLINSKDLTIHRFSVAKGVKIDEILRIDFNFDMEKKSAGIIEFDIEPGASLKVIMDYSLSNNGIDGGFGAVQTRVRLCENASLHIIQVQRMEGNFTFVNDLGSINKDSSDFNITKLLLGGKNTYDGISIDLKGHESKFLTEVGYLVKGDDRLDINYLSRHHGIKTQSDIEVKGVLKDRAFKIFRGTIDIVQGAVNAGGRETEEVLLIDDDVINKSIPVILCGEEDVEGAHGATIGKLDDELLFYMKSRGISEKEIYEIMAKARIEELCQKIGDRLTVDRIHELTGGVSYEEF</sequence>
<dbReference type="STRING" id="679200.HMPREF9333_00736"/>
<reference evidence="2 3" key="1">
    <citation type="submission" date="2011-08" db="EMBL/GenBank/DDBJ databases">
        <title>The Genome Sequence of Johnsonella ignava ATCC 51276.</title>
        <authorList>
            <consortium name="The Broad Institute Genome Sequencing Platform"/>
            <person name="Earl A."/>
            <person name="Ward D."/>
            <person name="Feldgarden M."/>
            <person name="Gevers D."/>
            <person name="Izard J."/>
            <person name="Blanton J.M."/>
            <person name="Baranova O.V."/>
            <person name="Dewhirst F.E."/>
            <person name="Young S.K."/>
            <person name="Zeng Q."/>
            <person name="Gargeya S."/>
            <person name="Fitzgerald M."/>
            <person name="Haas B."/>
            <person name="Abouelleil A."/>
            <person name="Alvarado L."/>
            <person name="Arachchi H.M."/>
            <person name="Berlin A."/>
            <person name="Brown A."/>
            <person name="Chapman S.B."/>
            <person name="Chen Z."/>
            <person name="Dunbar C."/>
            <person name="Freedman E."/>
            <person name="Gearin G."/>
            <person name="Gellesch M."/>
            <person name="Goldberg J."/>
            <person name="Griggs A."/>
            <person name="Gujja S."/>
            <person name="Heiman D."/>
            <person name="Howarth C."/>
            <person name="Larson L."/>
            <person name="Lui A."/>
            <person name="MacDonald P.J.P."/>
            <person name="Montmayeur A."/>
            <person name="Murphy C."/>
            <person name="Neiman D."/>
            <person name="Pearson M."/>
            <person name="Priest M."/>
            <person name="Roberts A."/>
            <person name="Saif S."/>
            <person name="Shea T."/>
            <person name="Shenoy N."/>
            <person name="Sisk P."/>
            <person name="Stolte C."/>
            <person name="Sykes S."/>
            <person name="Wortman J."/>
            <person name="Nusbaum C."/>
            <person name="Birren B."/>
        </authorList>
    </citation>
    <scope>NUCLEOTIDE SEQUENCE [LARGE SCALE GENOMIC DNA]</scope>
    <source>
        <strain evidence="2 3">ATCC 51276</strain>
    </source>
</reference>